<evidence type="ECO:0000256" key="2">
    <source>
        <dbReference type="ARBA" id="ARBA00022741"/>
    </source>
</evidence>
<dbReference type="GO" id="GO:0003924">
    <property type="term" value="F:GTPase activity"/>
    <property type="evidence" value="ECO:0007669"/>
    <property type="project" value="TreeGrafter"/>
</dbReference>
<dbReference type="InterPro" id="IPR027417">
    <property type="entry name" value="P-loop_NTPase"/>
</dbReference>
<dbReference type="Gene3D" id="3.40.50.300">
    <property type="entry name" value="P-loop containing nucleotide triphosphate hydrolases"/>
    <property type="match status" value="1"/>
</dbReference>
<dbReference type="GO" id="GO:0005525">
    <property type="term" value="F:GTP binding"/>
    <property type="evidence" value="ECO:0007669"/>
    <property type="project" value="UniProtKB-KW"/>
</dbReference>
<dbReference type="InterPro" id="IPR007743">
    <property type="entry name" value="Immunity-related_GTPase-like"/>
</dbReference>
<dbReference type="GeneTree" id="ENSGT00950000183007"/>
<keyword evidence="3" id="KW-0378">Hydrolase</keyword>
<dbReference type="PANTHER" id="PTHR32341">
    <property type="entry name" value="INTERFERON-INDUCIBLE GTPASE"/>
    <property type="match status" value="1"/>
</dbReference>
<evidence type="ECO:0000256" key="3">
    <source>
        <dbReference type="ARBA" id="ARBA00022801"/>
    </source>
</evidence>
<comment type="similarity">
    <text evidence="1">Belongs to the TRAFAC class dynamin-like GTPase superfamily. IRG family.</text>
</comment>
<dbReference type="PROSITE" id="PS51716">
    <property type="entry name" value="G_IRG"/>
    <property type="match status" value="1"/>
</dbReference>
<dbReference type="PANTHER" id="PTHR32341:SF17">
    <property type="entry name" value="IRG-TYPE G DOMAIN-CONTAINING PROTEIN"/>
    <property type="match status" value="1"/>
</dbReference>
<accession>A0A8D0BDR3</accession>
<dbReference type="Pfam" id="PF05049">
    <property type="entry name" value="IIGP"/>
    <property type="match status" value="1"/>
</dbReference>
<keyword evidence="4" id="KW-0342">GTP-binding</keyword>
<reference evidence="6" key="2">
    <citation type="submission" date="2025-09" db="UniProtKB">
        <authorList>
            <consortium name="Ensembl"/>
        </authorList>
    </citation>
    <scope>IDENTIFICATION</scope>
</reference>
<protein>
    <recommendedName>
        <fullName evidence="5">IRG-type G domain-containing protein</fullName>
    </recommendedName>
</protein>
<dbReference type="Ensembl" id="ENSSMRT00000007882.1">
    <property type="protein sequence ID" value="ENSSMRP00000006718.1"/>
    <property type="gene ID" value="ENSSMRG00000005434.1"/>
</dbReference>
<reference evidence="6" key="1">
    <citation type="submission" date="2025-08" db="UniProtKB">
        <authorList>
            <consortium name="Ensembl"/>
        </authorList>
    </citation>
    <scope>IDENTIFICATION</scope>
</reference>
<proteinExistence type="inferred from homology"/>
<organism evidence="6 7">
    <name type="scientific">Salvator merianae</name>
    <name type="common">Argentine black and white tegu</name>
    <name type="synonym">Tupinambis merianae</name>
    <dbReference type="NCBI Taxonomy" id="96440"/>
    <lineage>
        <taxon>Eukaryota</taxon>
        <taxon>Metazoa</taxon>
        <taxon>Chordata</taxon>
        <taxon>Craniata</taxon>
        <taxon>Vertebrata</taxon>
        <taxon>Euteleostomi</taxon>
        <taxon>Lepidosauria</taxon>
        <taxon>Squamata</taxon>
        <taxon>Bifurcata</taxon>
        <taxon>Unidentata</taxon>
        <taxon>Episquamata</taxon>
        <taxon>Laterata</taxon>
        <taxon>Teiioidea</taxon>
        <taxon>Teiidae</taxon>
        <taxon>Salvator</taxon>
    </lineage>
</organism>
<dbReference type="OMA" id="DKAMKCA"/>
<name>A0A8D0BDR3_SALMN</name>
<dbReference type="AlphaFoldDB" id="A0A8D0BDR3"/>
<dbReference type="FunFam" id="3.40.50.300:FF:000541">
    <property type="entry name" value="Immunity related GTPase M"/>
    <property type="match status" value="1"/>
</dbReference>
<evidence type="ECO:0000256" key="1">
    <source>
        <dbReference type="ARBA" id="ARBA00005429"/>
    </source>
</evidence>
<keyword evidence="7" id="KW-1185">Reference proteome</keyword>
<keyword evidence="2" id="KW-0547">Nucleotide-binding</keyword>
<feature type="domain" description="IRG-type G" evidence="5">
    <location>
        <begin position="40"/>
        <end position="219"/>
    </location>
</feature>
<dbReference type="InterPro" id="IPR030385">
    <property type="entry name" value="G_IRG_dom"/>
</dbReference>
<dbReference type="InterPro" id="IPR051515">
    <property type="entry name" value="IRG"/>
</dbReference>
<dbReference type="SUPFAM" id="SSF52540">
    <property type="entry name" value="P-loop containing nucleoside triphosphate hydrolases"/>
    <property type="match status" value="1"/>
</dbReference>
<evidence type="ECO:0000259" key="5">
    <source>
        <dbReference type="PROSITE" id="PS51716"/>
    </source>
</evidence>
<dbReference type="GO" id="GO:0016020">
    <property type="term" value="C:membrane"/>
    <property type="evidence" value="ECO:0007669"/>
    <property type="project" value="InterPro"/>
</dbReference>
<dbReference type="Proteomes" id="UP000694421">
    <property type="component" value="Unplaced"/>
</dbReference>
<sequence length="423" mass="47568">DSQSVIATLQESQTTAMLDGKRLERVSEEVQREINLINNLRIDIAITGISGAGKSSLVNALRGMDDEDEHAAKTGVTQTTMKPTPYPYPPFPNFTIWDLPGIGTPMFKADKYLKEVKFETYDFFIIVASERFTEYDIKLACEIKKMKKKFYFVRTKIDFSINNEQKKKVFNEEETLDKIRNDCEKNLKEVEPSPKVFLISRWDTDKYDFSLLVDTFTNEQDAIKRDVLLMVQPIFTKDGLQKKKEAIDNYIRKQSFLSGAIGLTPVPGLSAACDIGILVTAVNHIRKVFGLDDKSLHITAKHFGKSVDELKSVIQNCPTAGEISKEMAIELLKRSVVWCKLTAVELALDSIPVLGSLFGGANSFLCTYFMLKNFLRDAMKDAENVLAKAAEPNASKSLALGDMGVQLQSSFKVLRLHHGCREH</sequence>
<evidence type="ECO:0000313" key="6">
    <source>
        <dbReference type="Ensembl" id="ENSSMRP00000006718.1"/>
    </source>
</evidence>
<evidence type="ECO:0000313" key="7">
    <source>
        <dbReference type="Proteomes" id="UP000694421"/>
    </source>
</evidence>
<evidence type="ECO:0000256" key="4">
    <source>
        <dbReference type="ARBA" id="ARBA00023134"/>
    </source>
</evidence>